<protein>
    <recommendedName>
        <fullName evidence="2">DUF6850 domain-containing protein</fullName>
    </recommendedName>
</protein>
<evidence type="ECO:0000259" key="2">
    <source>
        <dbReference type="Pfam" id="PF21012"/>
    </source>
</evidence>
<feature type="signal peptide" evidence="1">
    <location>
        <begin position="1"/>
        <end position="20"/>
    </location>
</feature>
<evidence type="ECO:0000256" key="1">
    <source>
        <dbReference type="SAM" id="SignalP"/>
    </source>
</evidence>
<keyword evidence="1" id="KW-0732">Signal</keyword>
<comment type="caution">
    <text evidence="3">The sequence shown here is derived from an EMBL/GenBank/DDBJ whole genome shotgun (WGS) entry which is preliminary data.</text>
</comment>
<name>A0ABS6YAQ0_9BACT</name>
<sequence>MHARLFVSSLLFGLFHIASAQDSLTHFAVPTPQEWQQHHQTMASPLGIYLLPAQSYGYTSATFSHERGPLMRLQIPEKDTNLRLSSMGVYTSKRWRLYGEFAYNRQFADSVGWLLSETPRLGMPYYFASPRKGNWLNETYQLKGAANYRLSHLFDLGAALQIRYHKGARSNDPRPSTESFYSRYHLNVGLNLAPVHISMAAGMVYGTSDNNLIYVNENNDRIDRLDFMAYELMGFGMHRKTGKLQNREMQANTYGHELSLQASFTWNETMLWARASHLAQRDSIRRSRTKNVSANLLSTYNLRQTRILAGLIHSLSPALRLQTTVHAHFTKGWDRLDNILGGQKNYVYNHRDVGLNALLYHRFTSQRLDLFALDATAEHEKRQDGATQHTLVRDAFHLAAAYRSQRPLPRNFAFFYGASQAFTLPKASLSYPSTQETVFSTQLALPLQRFYATSTASTRIALGTAKRFAHYQLTLSLAYQLGYVLKAQPTIHGTRHNFEAALGLAF</sequence>
<feature type="chain" id="PRO_5047527551" description="DUF6850 domain-containing protein" evidence="1">
    <location>
        <begin position="21"/>
        <end position="506"/>
    </location>
</feature>
<organism evidence="3 4">
    <name type="scientific">Hoylesella nanceiensis</name>
    <dbReference type="NCBI Taxonomy" id="425941"/>
    <lineage>
        <taxon>Bacteria</taxon>
        <taxon>Pseudomonadati</taxon>
        <taxon>Bacteroidota</taxon>
        <taxon>Bacteroidia</taxon>
        <taxon>Bacteroidales</taxon>
        <taxon>Prevotellaceae</taxon>
        <taxon>Hoylesella</taxon>
    </lineage>
</organism>
<accession>A0ABS6YAQ0</accession>
<dbReference type="GeneID" id="84899657"/>
<dbReference type="RefSeq" id="WP_219407787.1">
    <property type="nucleotide sequence ID" value="NZ_CALBAQ010000009.1"/>
</dbReference>
<evidence type="ECO:0000313" key="4">
    <source>
        <dbReference type="Proteomes" id="UP000788426"/>
    </source>
</evidence>
<dbReference type="Pfam" id="PF21012">
    <property type="entry name" value="DUF6850"/>
    <property type="match status" value="1"/>
</dbReference>
<proteinExistence type="predicted"/>
<dbReference type="Proteomes" id="UP000788426">
    <property type="component" value="Unassembled WGS sequence"/>
</dbReference>
<reference evidence="3 4" key="1">
    <citation type="submission" date="2021-07" db="EMBL/GenBank/DDBJ databases">
        <title>Genomic diversity and antimicrobial resistance of Prevotella spp. isolated from chronic lung disease airways.</title>
        <authorList>
            <person name="Webb K.A."/>
            <person name="Olagoke O.S."/>
            <person name="Baird T."/>
            <person name="Neill J."/>
            <person name="Pham A."/>
            <person name="Wells T.J."/>
            <person name="Ramsay K.A."/>
            <person name="Bell S.C."/>
            <person name="Sarovich D.S."/>
            <person name="Price E.P."/>
        </authorList>
    </citation>
    <scope>NUCLEOTIDE SEQUENCE [LARGE SCALE GENOMIC DNA]</scope>
    <source>
        <strain evidence="3 4">SCHI0011.S.12</strain>
    </source>
</reference>
<evidence type="ECO:0000313" key="3">
    <source>
        <dbReference type="EMBL" id="MBW4768644.1"/>
    </source>
</evidence>
<dbReference type="InterPro" id="IPR049236">
    <property type="entry name" value="DUF6850"/>
</dbReference>
<dbReference type="EMBL" id="JAHXCT010000002">
    <property type="protein sequence ID" value="MBW4768644.1"/>
    <property type="molecule type" value="Genomic_DNA"/>
</dbReference>
<keyword evidence="4" id="KW-1185">Reference proteome</keyword>
<feature type="domain" description="DUF6850" evidence="2">
    <location>
        <begin position="45"/>
        <end position="506"/>
    </location>
</feature>
<gene>
    <name evidence="3" type="ORF">KZO38_02575</name>
</gene>